<organism evidence="1 2">
    <name type="scientific">Leifsonia poae</name>
    <dbReference type="NCBI Taxonomy" id="110933"/>
    <lineage>
        <taxon>Bacteria</taxon>
        <taxon>Bacillati</taxon>
        <taxon>Actinomycetota</taxon>
        <taxon>Actinomycetes</taxon>
        <taxon>Micrococcales</taxon>
        <taxon>Microbacteriaceae</taxon>
        <taxon>Leifsonia</taxon>
    </lineage>
</organism>
<dbReference type="RefSeq" id="WP_271177856.1">
    <property type="nucleotide sequence ID" value="NZ_BAAAJO010000004.1"/>
</dbReference>
<dbReference type="Pfam" id="PF20129">
    <property type="entry name" value="DUF6519"/>
    <property type="match status" value="2"/>
</dbReference>
<name>A0A9W6HBF1_9MICO</name>
<dbReference type="AlphaFoldDB" id="A0A9W6HBF1"/>
<keyword evidence="2" id="KW-1185">Reference proteome</keyword>
<dbReference type="InterPro" id="IPR045392">
    <property type="entry name" value="DUF6519"/>
</dbReference>
<protein>
    <submittedName>
        <fullName evidence="1">Uncharacterized protein</fullName>
    </submittedName>
</protein>
<dbReference type="Proteomes" id="UP001142372">
    <property type="component" value="Unassembled WGS sequence"/>
</dbReference>
<reference evidence="1" key="1">
    <citation type="journal article" date="2014" name="Int. J. Syst. Evol. Microbiol.">
        <title>Complete genome sequence of Corynebacterium casei LMG S-19264T (=DSM 44701T), isolated from a smear-ripened cheese.</title>
        <authorList>
            <consortium name="US DOE Joint Genome Institute (JGI-PGF)"/>
            <person name="Walter F."/>
            <person name="Albersmeier A."/>
            <person name="Kalinowski J."/>
            <person name="Ruckert C."/>
        </authorList>
    </citation>
    <scope>NUCLEOTIDE SEQUENCE</scope>
    <source>
        <strain evidence="1">VKM Ac-1401</strain>
    </source>
</reference>
<comment type="caution">
    <text evidence="1">The sequence shown here is derived from an EMBL/GenBank/DDBJ whole genome shotgun (WGS) entry which is preliminary data.</text>
</comment>
<proteinExistence type="predicted"/>
<accession>A0A9W6HBF1</accession>
<reference evidence="1" key="2">
    <citation type="submission" date="2023-01" db="EMBL/GenBank/DDBJ databases">
        <authorList>
            <person name="Sun Q."/>
            <person name="Evtushenko L."/>
        </authorList>
    </citation>
    <scope>NUCLEOTIDE SEQUENCE</scope>
    <source>
        <strain evidence="1">VKM Ac-1401</strain>
    </source>
</reference>
<dbReference type="EMBL" id="BSEN01000013">
    <property type="protein sequence ID" value="GLJ77212.1"/>
    <property type="molecule type" value="Genomic_DNA"/>
</dbReference>
<sequence length="480" mass="52270">MKGDFTRDTFVATKHYTGVLLQQGRVQLDADLNEQSSIARYRMRQLAADVIGRHGGPAGALGFGLTDDESVIDTLADRYGRPLEAARADALRERLRNSDFLIGTGRYYVDGLMCENDEALSYGQQAGYPFDADTDLFSLRRVSKFLVYLDVWEQHVTMLDDDGIREVALDGPDTATRSQLVWQVKVLRPRDGQKQVDDSDLDAFAARAWSGLRARAKVPPDTTEDCTTDPEAAYRGAENQLYRVEIHRGGPGRADDPAAADGATFVWSRENGSVTFDVVTLEESPADKTISVALASLGRDDSLGLAVGDWVEIVDEPTVLRQLGGELRRVNAILPDELTVVLDGVLDVDLDLSGPVILRRWDHGGDVAADNALPVIESDLTAPRWLRLEDGVEVLFEAESIPGLANEYRVGDYWLIPARVATGDVEWPQEEPAGAQPVPAALPPRGVQHVYAPLAQASMTAAGALTIGTDFRKAFAGIAV</sequence>
<evidence type="ECO:0000313" key="1">
    <source>
        <dbReference type="EMBL" id="GLJ77212.1"/>
    </source>
</evidence>
<gene>
    <name evidence="1" type="ORF">GCM10017584_27860</name>
</gene>
<evidence type="ECO:0000313" key="2">
    <source>
        <dbReference type="Proteomes" id="UP001142372"/>
    </source>
</evidence>